<gene>
    <name evidence="6" type="ORF">HNAJ_LOCUS8150</name>
</gene>
<evidence type="ECO:0000313" key="8">
    <source>
        <dbReference type="WBParaSite" id="HNAJ_0000815401-mRNA-1"/>
    </source>
</evidence>
<dbReference type="SUPFAM" id="SSF55315">
    <property type="entry name" value="L30e-like"/>
    <property type="match status" value="1"/>
</dbReference>
<dbReference type="GO" id="GO:0003735">
    <property type="term" value="F:structural constituent of ribosome"/>
    <property type="evidence" value="ECO:0007669"/>
    <property type="project" value="InterPro"/>
</dbReference>
<dbReference type="PANTHER" id="PTHR11843">
    <property type="entry name" value="40S RIBOSOMAL PROTEIN S12"/>
    <property type="match status" value="1"/>
</dbReference>
<dbReference type="InterPro" id="IPR029064">
    <property type="entry name" value="Ribosomal_eL30-like_sf"/>
</dbReference>
<dbReference type="GO" id="GO:0005840">
    <property type="term" value="C:ribosome"/>
    <property type="evidence" value="ECO:0007669"/>
    <property type="project" value="UniProtKB-KW"/>
</dbReference>
<reference evidence="8" key="1">
    <citation type="submission" date="2017-02" db="UniProtKB">
        <authorList>
            <consortium name="WormBaseParasite"/>
        </authorList>
    </citation>
    <scope>IDENTIFICATION</scope>
</reference>
<dbReference type="Gene3D" id="3.30.1330.30">
    <property type="match status" value="1"/>
</dbReference>
<dbReference type="AlphaFoldDB" id="A0A0R3TLM0"/>
<dbReference type="WBParaSite" id="HNAJ_0000815401-mRNA-1">
    <property type="protein sequence ID" value="HNAJ_0000815401-mRNA-1"/>
    <property type="gene ID" value="HNAJ_0000815401"/>
</dbReference>
<protein>
    <recommendedName>
        <fullName evidence="4">40S ribosomal protein S12</fullName>
    </recommendedName>
</protein>
<keyword evidence="7" id="KW-1185">Reference proteome</keyword>
<feature type="domain" description="Ribosomal protein eL8/eL30/eS12/Gadd45" evidence="5">
    <location>
        <begin position="11"/>
        <end position="104"/>
    </location>
</feature>
<sequence length="130" mass="14406">MEVVEITFDAALREVLKNAIAANGVIRGLHQCTRAIERRDVIVCFLSESCDESAYTDIIEALCQEYGVPLIKVPDGKQLGEIAGLCKLDRKGLPRKIVSASCVVLTDYGEESRGWKYISEKYNIKVVVKA</sequence>
<dbReference type="InterPro" id="IPR047860">
    <property type="entry name" value="Ribosomal_eS12_CS"/>
</dbReference>
<evidence type="ECO:0000256" key="1">
    <source>
        <dbReference type="ARBA" id="ARBA00005824"/>
    </source>
</evidence>
<evidence type="ECO:0000313" key="7">
    <source>
        <dbReference type="Proteomes" id="UP000278807"/>
    </source>
</evidence>
<evidence type="ECO:0000256" key="4">
    <source>
        <dbReference type="RuleBase" id="RU000670"/>
    </source>
</evidence>
<evidence type="ECO:0000256" key="3">
    <source>
        <dbReference type="ARBA" id="ARBA00023274"/>
    </source>
</evidence>
<keyword evidence="3 4" id="KW-0687">Ribonucleoprotein</keyword>
<evidence type="ECO:0000256" key="2">
    <source>
        <dbReference type="ARBA" id="ARBA00022980"/>
    </source>
</evidence>
<organism evidence="8">
    <name type="scientific">Rodentolepis nana</name>
    <name type="common">Dwarf tapeworm</name>
    <name type="synonym">Hymenolepis nana</name>
    <dbReference type="NCBI Taxonomy" id="102285"/>
    <lineage>
        <taxon>Eukaryota</taxon>
        <taxon>Metazoa</taxon>
        <taxon>Spiralia</taxon>
        <taxon>Lophotrochozoa</taxon>
        <taxon>Platyhelminthes</taxon>
        <taxon>Cestoda</taxon>
        <taxon>Eucestoda</taxon>
        <taxon>Cyclophyllidea</taxon>
        <taxon>Hymenolepididae</taxon>
        <taxon>Rodentolepis</taxon>
    </lineage>
</organism>
<proteinExistence type="inferred from homology"/>
<dbReference type="GO" id="GO:0006412">
    <property type="term" value="P:translation"/>
    <property type="evidence" value="ECO:0007669"/>
    <property type="project" value="InterPro"/>
</dbReference>
<dbReference type="GO" id="GO:1990904">
    <property type="term" value="C:ribonucleoprotein complex"/>
    <property type="evidence" value="ECO:0007669"/>
    <property type="project" value="UniProtKB-KW"/>
</dbReference>
<accession>A0A0R3TLM0</accession>
<evidence type="ECO:0000313" key="6">
    <source>
        <dbReference type="EMBL" id="VDO04011.1"/>
    </source>
</evidence>
<dbReference type="PRINTS" id="PR00972">
    <property type="entry name" value="RIBSOMALS12E"/>
</dbReference>
<dbReference type="OrthoDB" id="10249311at2759"/>
<reference evidence="6 7" key="2">
    <citation type="submission" date="2018-11" db="EMBL/GenBank/DDBJ databases">
        <authorList>
            <consortium name="Pathogen Informatics"/>
        </authorList>
    </citation>
    <scope>NUCLEOTIDE SEQUENCE [LARGE SCALE GENOMIC DNA]</scope>
</reference>
<dbReference type="Proteomes" id="UP000278807">
    <property type="component" value="Unassembled WGS sequence"/>
</dbReference>
<keyword evidence="2 4" id="KW-0689">Ribosomal protein</keyword>
<dbReference type="InterPro" id="IPR000530">
    <property type="entry name" value="Ribosomal_eS12"/>
</dbReference>
<dbReference type="STRING" id="102285.A0A0R3TLM0"/>
<dbReference type="EMBL" id="UZAE01012208">
    <property type="protein sequence ID" value="VDO04011.1"/>
    <property type="molecule type" value="Genomic_DNA"/>
</dbReference>
<name>A0A0R3TLM0_RODNA</name>
<dbReference type="Pfam" id="PF01248">
    <property type="entry name" value="Ribosomal_L7Ae"/>
    <property type="match status" value="1"/>
</dbReference>
<evidence type="ECO:0000259" key="5">
    <source>
        <dbReference type="Pfam" id="PF01248"/>
    </source>
</evidence>
<dbReference type="InterPro" id="IPR004038">
    <property type="entry name" value="Ribosomal_eL8/eL30/eS12/Gad45"/>
</dbReference>
<comment type="similarity">
    <text evidence="1 4">Belongs to the eukaryotic ribosomal protein eS12 family.</text>
</comment>
<dbReference type="PROSITE" id="PS01189">
    <property type="entry name" value="RIBOSOMAL_S12E"/>
    <property type="match status" value="1"/>
</dbReference>